<dbReference type="InterPro" id="IPR017441">
    <property type="entry name" value="Protein_kinase_ATP_BS"/>
</dbReference>
<dbReference type="GO" id="GO:0005776">
    <property type="term" value="C:autophagosome"/>
    <property type="evidence" value="ECO:0007669"/>
    <property type="project" value="TreeGrafter"/>
</dbReference>
<dbReference type="GO" id="GO:0016020">
    <property type="term" value="C:membrane"/>
    <property type="evidence" value="ECO:0007669"/>
    <property type="project" value="TreeGrafter"/>
</dbReference>
<dbReference type="GO" id="GO:0010506">
    <property type="term" value="P:regulation of autophagy"/>
    <property type="evidence" value="ECO:0007669"/>
    <property type="project" value="InterPro"/>
</dbReference>
<evidence type="ECO:0000256" key="2">
    <source>
        <dbReference type="ARBA" id="ARBA00022679"/>
    </source>
</evidence>
<keyword evidence="2" id="KW-0808">Transferase</keyword>
<keyword evidence="7 9" id="KW-0723">Serine/threonine-protein kinase</keyword>
<dbReference type="EC" id="2.7.11.1" evidence="1"/>
<accession>L2GU38</accession>
<dbReference type="SUPFAM" id="SSF56112">
    <property type="entry name" value="Protein kinase-like (PK-like)"/>
    <property type="match status" value="1"/>
</dbReference>
<evidence type="ECO:0000256" key="7">
    <source>
        <dbReference type="RuleBase" id="RU000304"/>
    </source>
</evidence>
<evidence type="ECO:0000256" key="5">
    <source>
        <dbReference type="ARBA" id="ARBA00022840"/>
    </source>
</evidence>
<evidence type="ECO:0000256" key="4">
    <source>
        <dbReference type="ARBA" id="ARBA00022777"/>
    </source>
</evidence>
<dbReference type="PROSITE" id="PS00108">
    <property type="entry name" value="PROTEIN_KINASE_ST"/>
    <property type="match status" value="1"/>
</dbReference>
<evidence type="ECO:0000256" key="3">
    <source>
        <dbReference type="ARBA" id="ARBA00022741"/>
    </source>
</evidence>
<dbReference type="HOGENOM" id="CLU_000288_63_0_1"/>
<name>L2GU38_VAVCU</name>
<evidence type="ECO:0000256" key="1">
    <source>
        <dbReference type="ARBA" id="ARBA00012513"/>
    </source>
</evidence>
<dbReference type="OrthoDB" id="2186239at2759"/>
<keyword evidence="5 6" id="KW-0067">ATP-binding</keyword>
<evidence type="ECO:0000259" key="8">
    <source>
        <dbReference type="PROSITE" id="PS50011"/>
    </source>
</evidence>
<dbReference type="InterPro" id="IPR011009">
    <property type="entry name" value="Kinase-like_dom_sf"/>
</dbReference>
<dbReference type="SMART" id="SM00220">
    <property type="entry name" value="S_TKc"/>
    <property type="match status" value="1"/>
</dbReference>
<dbReference type="OMA" id="FFIMEYF"/>
<dbReference type="PROSITE" id="PS00107">
    <property type="entry name" value="PROTEIN_KINASE_ATP"/>
    <property type="match status" value="1"/>
</dbReference>
<dbReference type="PROSITE" id="PS50011">
    <property type="entry name" value="PROTEIN_KINASE_DOM"/>
    <property type="match status" value="1"/>
</dbReference>
<dbReference type="InterPro" id="IPR008271">
    <property type="entry name" value="Ser/Thr_kinase_AS"/>
</dbReference>
<sequence>MELVHYVGEYKTVRVLGEGRYATVYEGLNGTTNRRVAIKITCKMLMAGTNPHFISNERRAYEILRKNACYSPNIVKFFDFKEDRENAFFIMEYFDGFTLQRVVYESLNNKQRARLTDGERRGFLMQIGDALQFLHALDIFHGDLKPENIIVRREQIKLCDFGCSIVSSDRMCAAKRLVYNGTPGYAPPEVLDMGELVNLDDLDTWAYACVVYYVYSGEQPFAKDNLCRTFKNLKMLEVGYDGLPEYVQRVCEGVFRRRASDRIKMESVMEMVKMFPA</sequence>
<organism evidence="9 10">
    <name type="scientific">Vavraia culicis (isolate floridensis)</name>
    <name type="common">Microsporidian parasite</name>
    <dbReference type="NCBI Taxonomy" id="948595"/>
    <lineage>
        <taxon>Eukaryota</taxon>
        <taxon>Fungi</taxon>
        <taxon>Fungi incertae sedis</taxon>
        <taxon>Microsporidia</taxon>
        <taxon>Pleistophoridae</taxon>
        <taxon>Vavraia</taxon>
    </lineage>
</organism>
<dbReference type="Pfam" id="PF00069">
    <property type="entry name" value="Pkinase"/>
    <property type="match status" value="1"/>
</dbReference>
<comment type="similarity">
    <text evidence="7">Belongs to the protein kinase superfamily.</text>
</comment>
<gene>
    <name evidence="9" type="ORF">VCUG_01286</name>
</gene>
<proteinExistence type="inferred from homology"/>
<evidence type="ECO:0000313" key="10">
    <source>
        <dbReference type="Proteomes" id="UP000011081"/>
    </source>
</evidence>
<dbReference type="CDD" id="cd00180">
    <property type="entry name" value="PKc"/>
    <property type="match status" value="1"/>
</dbReference>
<keyword evidence="4 9" id="KW-0418">Kinase</keyword>
<keyword evidence="3 6" id="KW-0547">Nucleotide-binding</keyword>
<dbReference type="InterPro" id="IPR045269">
    <property type="entry name" value="Atg1-like"/>
</dbReference>
<keyword evidence="10" id="KW-1185">Reference proteome</keyword>
<reference evidence="10" key="1">
    <citation type="submission" date="2011-03" db="EMBL/GenBank/DDBJ databases">
        <title>The genome sequence of Vavraia culicis strain floridensis.</title>
        <authorList>
            <consortium name="The Broad Institute Genome Sequencing Platform"/>
            <person name="Cuomo C."/>
            <person name="Becnel J."/>
            <person name="Sanscrainte N."/>
            <person name="Young S.K."/>
            <person name="Zeng Q."/>
            <person name="Gargeya S."/>
            <person name="Fitzgerald M."/>
            <person name="Haas B."/>
            <person name="Abouelleil A."/>
            <person name="Alvarado L."/>
            <person name="Arachchi H.M."/>
            <person name="Berlin A."/>
            <person name="Chapman S.B."/>
            <person name="Gearin G."/>
            <person name="Goldberg J."/>
            <person name="Griggs A."/>
            <person name="Gujja S."/>
            <person name="Hansen M."/>
            <person name="Heiman D."/>
            <person name="Howarth C."/>
            <person name="Larimer J."/>
            <person name="Lui A."/>
            <person name="MacDonald P.J.P."/>
            <person name="McCowen C."/>
            <person name="Montmayeur A."/>
            <person name="Murphy C."/>
            <person name="Neiman D."/>
            <person name="Pearson M."/>
            <person name="Priest M."/>
            <person name="Roberts A."/>
            <person name="Saif S."/>
            <person name="Shea T."/>
            <person name="Sisk P."/>
            <person name="Stolte C."/>
            <person name="Sykes S."/>
            <person name="Wortman J."/>
            <person name="Nusbaum C."/>
            <person name="Birren B."/>
        </authorList>
    </citation>
    <scope>NUCLEOTIDE SEQUENCE [LARGE SCALE GENOMIC DNA]</scope>
    <source>
        <strain evidence="10">floridensis</strain>
    </source>
</reference>
<feature type="binding site" evidence="6">
    <location>
        <position position="39"/>
    </location>
    <ligand>
        <name>ATP</name>
        <dbReference type="ChEBI" id="CHEBI:30616"/>
    </ligand>
</feature>
<evidence type="ECO:0000313" key="9">
    <source>
        <dbReference type="EMBL" id="ELA47186.1"/>
    </source>
</evidence>
<dbReference type="GO" id="GO:0000045">
    <property type="term" value="P:autophagosome assembly"/>
    <property type="evidence" value="ECO:0007669"/>
    <property type="project" value="TreeGrafter"/>
</dbReference>
<protein>
    <recommendedName>
        <fullName evidence="1">non-specific serine/threonine protein kinase</fullName>
        <ecNumber evidence="1">2.7.11.1</ecNumber>
    </recommendedName>
</protein>
<evidence type="ECO:0000256" key="6">
    <source>
        <dbReference type="PROSITE-ProRule" id="PRU10141"/>
    </source>
</evidence>
<dbReference type="STRING" id="948595.L2GU38"/>
<dbReference type="PANTHER" id="PTHR24348:SF22">
    <property type="entry name" value="NON-SPECIFIC SERINE_THREONINE PROTEIN KINASE"/>
    <property type="match status" value="1"/>
</dbReference>
<dbReference type="VEuPathDB" id="MicrosporidiaDB:VCUG_01286"/>
<dbReference type="PANTHER" id="PTHR24348">
    <property type="entry name" value="SERINE/THREONINE-PROTEIN KINASE UNC-51-RELATED"/>
    <property type="match status" value="1"/>
</dbReference>
<dbReference type="Proteomes" id="UP000011081">
    <property type="component" value="Unassembled WGS sequence"/>
</dbReference>
<dbReference type="RefSeq" id="XP_008074304.1">
    <property type="nucleotide sequence ID" value="XM_008076113.1"/>
</dbReference>
<feature type="domain" description="Protein kinase" evidence="8">
    <location>
        <begin position="10"/>
        <end position="275"/>
    </location>
</feature>
<dbReference type="GO" id="GO:0000407">
    <property type="term" value="C:phagophore assembly site"/>
    <property type="evidence" value="ECO:0007669"/>
    <property type="project" value="TreeGrafter"/>
</dbReference>
<dbReference type="AlphaFoldDB" id="L2GU38"/>
<dbReference type="GO" id="GO:0004674">
    <property type="term" value="F:protein serine/threonine kinase activity"/>
    <property type="evidence" value="ECO:0007669"/>
    <property type="project" value="UniProtKB-KW"/>
</dbReference>
<dbReference type="GO" id="GO:0005829">
    <property type="term" value="C:cytosol"/>
    <property type="evidence" value="ECO:0007669"/>
    <property type="project" value="TreeGrafter"/>
</dbReference>
<dbReference type="InterPro" id="IPR000719">
    <property type="entry name" value="Prot_kinase_dom"/>
</dbReference>
<dbReference type="GO" id="GO:0005524">
    <property type="term" value="F:ATP binding"/>
    <property type="evidence" value="ECO:0007669"/>
    <property type="project" value="UniProtKB-UniRule"/>
</dbReference>
<dbReference type="GeneID" id="19879165"/>
<dbReference type="InParanoid" id="L2GU38"/>
<dbReference type="Gene3D" id="1.10.510.10">
    <property type="entry name" value="Transferase(Phosphotransferase) domain 1"/>
    <property type="match status" value="1"/>
</dbReference>
<dbReference type="EMBL" id="GL877422">
    <property type="protein sequence ID" value="ELA47186.1"/>
    <property type="molecule type" value="Genomic_DNA"/>
</dbReference>